<dbReference type="SUPFAM" id="SSF64307">
    <property type="entry name" value="SirA-like"/>
    <property type="match status" value="1"/>
</dbReference>
<dbReference type="STRING" id="797303.Natpe_2895"/>
<dbReference type="HOGENOM" id="CLU_2379500_0_0_2"/>
<evidence type="ECO:0000313" key="5">
    <source>
        <dbReference type="Proteomes" id="UP000010843"/>
    </source>
</evidence>
<evidence type="ECO:0000256" key="1">
    <source>
        <dbReference type="SAM" id="MobiDB-lite"/>
    </source>
</evidence>
<evidence type="ECO:0000259" key="2">
    <source>
        <dbReference type="Pfam" id="PF01206"/>
    </source>
</evidence>
<dbReference type="GeneID" id="14333475"/>
<reference evidence="5" key="2">
    <citation type="submission" date="2012-02" db="EMBL/GenBank/DDBJ databases">
        <title>Complete sequence of chromosome of Natrinema pellirubrum DSM 15624.</title>
        <authorList>
            <person name="Lucas S."/>
            <person name="Han J."/>
            <person name="Lapidus A."/>
            <person name="Cheng J.-F."/>
            <person name="Goodwin L."/>
            <person name="Pitluck S."/>
            <person name="Peters L."/>
            <person name="Teshima H."/>
            <person name="Detter J.C."/>
            <person name="Han C."/>
            <person name="Tapia R."/>
            <person name="Land M."/>
            <person name="Hauser L."/>
            <person name="Kyrpides N."/>
            <person name="Ivanova N."/>
            <person name="Pagani I."/>
            <person name="Sproer C."/>
            <person name="Anderson I."/>
            <person name="Woyke T."/>
        </authorList>
    </citation>
    <scope>NUCLEOTIDE SEQUENCE [LARGE SCALE GENOMIC DNA]</scope>
    <source>
        <strain evidence="5">DSM 15624 / JCM 10476 / NCIMB 786</strain>
    </source>
</reference>
<dbReference type="InterPro" id="IPR036868">
    <property type="entry name" value="TusA-like_sf"/>
</dbReference>
<feature type="domain" description="UPF0033" evidence="2">
    <location>
        <begin position="17"/>
        <end position="76"/>
    </location>
</feature>
<dbReference type="Proteomes" id="UP000010843">
    <property type="component" value="Chromosome"/>
</dbReference>
<dbReference type="Proteomes" id="UP000011593">
    <property type="component" value="Unassembled WGS sequence"/>
</dbReference>
<dbReference type="PATRIC" id="fig|797303.5.peg.1716"/>
<evidence type="ECO:0000313" key="6">
    <source>
        <dbReference type="Proteomes" id="UP000011593"/>
    </source>
</evidence>
<dbReference type="KEGG" id="npe:Natpe_2895"/>
<name>L0JPZ5_NATP1</name>
<dbReference type="EMBL" id="AOIE01000061">
    <property type="protein sequence ID" value="ELY75903.1"/>
    <property type="molecule type" value="Genomic_DNA"/>
</dbReference>
<dbReference type="Gene3D" id="3.30.110.40">
    <property type="entry name" value="TusA-like domain"/>
    <property type="match status" value="1"/>
</dbReference>
<keyword evidence="6" id="KW-1185">Reference proteome</keyword>
<dbReference type="InterPro" id="IPR001455">
    <property type="entry name" value="TusA-like"/>
</dbReference>
<accession>L0JPZ5</accession>
<sequence>MTDAAVPTELPDVDPDRTVDNRGRGCANGIAAVQRALEDLPDGAVLEIRSTDKRSKQEYPQLAAQTSHELLGIESERTGLLTTVYTTYLRVREG</sequence>
<evidence type="ECO:0000313" key="4">
    <source>
        <dbReference type="EMBL" id="ELY75903.1"/>
    </source>
</evidence>
<feature type="region of interest" description="Disordered" evidence="1">
    <location>
        <begin position="1"/>
        <end position="22"/>
    </location>
</feature>
<proteinExistence type="predicted"/>
<gene>
    <name evidence="3" type="ordered locus">Natpe_2895</name>
    <name evidence="4" type="ORF">C488_08587</name>
</gene>
<dbReference type="RefSeq" id="WP_006181083.1">
    <property type="nucleotide sequence ID" value="NC_019962.1"/>
</dbReference>
<dbReference type="eggNOG" id="arCOG02062">
    <property type="taxonomic scope" value="Archaea"/>
</dbReference>
<reference evidence="4 6" key="3">
    <citation type="journal article" date="2014" name="PLoS Genet.">
        <title>Phylogenetically driven sequencing of extremely halophilic archaea reveals strategies for static and dynamic osmo-response.</title>
        <authorList>
            <person name="Becker E.A."/>
            <person name="Seitzer P.M."/>
            <person name="Tritt A."/>
            <person name="Larsen D."/>
            <person name="Krusor M."/>
            <person name="Yao A.I."/>
            <person name="Wu D."/>
            <person name="Madern D."/>
            <person name="Eisen J.A."/>
            <person name="Darling A.E."/>
            <person name="Facciotti M.T."/>
        </authorList>
    </citation>
    <scope>NUCLEOTIDE SEQUENCE [LARGE SCALE GENOMIC DNA]</scope>
    <source>
        <strain evidence="4 6">DSM 15624</strain>
    </source>
</reference>
<organism evidence="3 5">
    <name type="scientific">Natrinema pellirubrum (strain DSM 15624 / CIP 106293 / JCM 10476 / NCIMB 786 / 157)</name>
    <dbReference type="NCBI Taxonomy" id="797303"/>
    <lineage>
        <taxon>Archaea</taxon>
        <taxon>Methanobacteriati</taxon>
        <taxon>Methanobacteriota</taxon>
        <taxon>Stenosarchaea group</taxon>
        <taxon>Halobacteria</taxon>
        <taxon>Halobacteriales</taxon>
        <taxon>Natrialbaceae</taxon>
        <taxon>Natrinema</taxon>
    </lineage>
</organism>
<dbReference type="EMBL" id="CP003372">
    <property type="protein sequence ID" value="AGB32692.1"/>
    <property type="molecule type" value="Genomic_DNA"/>
</dbReference>
<dbReference type="OrthoDB" id="268297at2157"/>
<reference evidence="3" key="1">
    <citation type="submission" date="2012-02" db="EMBL/GenBank/DDBJ databases">
        <title>Complete sequence of chromosome of Natrinema pellirubrum DSM 15624.</title>
        <authorList>
            <consortium name="US DOE Joint Genome Institute"/>
            <person name="Lucas S."/>
            <person name="Han J."/>
            <person name="Lapidus A."/>
            <person name="Cheng J.-F."/>
            <person name="Goodwin L."/>
            <person name="Pitluck S."/>
            <person name="Peters L."/>
            <person name="Teshima H."/>
            <person name="Detter J.C."/>
            <person name="Han C."/>
            <person name="Tapia R."/>
            <person name="Land M."/>
            <person name="Hauser L."/>
            <person name="Kyrpides N."/>
            <person name="Ivanova N."/>
            <person name="Pagani I."/>
            <person name="Sproer C."/>
            <person name="Anderson I."/>
            <person name="Woyke T."/>
        </authorList>
    </citation>
    <scope>NUCLEOTIDE SEQUENCE</scope>
    <source>
        <strain evidence="3">DSM 15624</strain>
    </source>
</reference>
<protein>
    <submittedName>
        <fullName evidence="3">Redox protein, regulator of disulfide bond formation</fullName>
    </submittedName>
    <submittedName>
        <fullName evidence="4">SirA family protein</fullName>
    </submittedName>
</protein>
<dbReference type="AlphaFoldDB" id="L0JPZ5"/>
<dbReference type="Pfam" id="PF01206">
    <property type="entry name" value="TusA"/>
    <property type="match status" value="1"/>
</dbReference>
<evidence type="ECO:0000313" key="3">
    <source>
        <dbReference type="EMBL" id="AGB32692.1"/>
    </source>
</evidence>